<dbReference type="PROSITE" id="PS51371">
    <property type="entry name" value="CBS"/>
    <property type="match status" value="2"/>
</dbReference>
<gene>
    <name evidence="10" type="ORF">SAMN04487884_10210</name>
</gene>
<dbReference type="SUPFAM" id="SSF64182">
    <property type="entry name" value="DHH phosphoesterases"/>
    <property type="match status" value="1"/>
</dbReference>
<dbReference type="Pfam" id="PF07085">
    <property type="entry name" value="DRTGG"/>
    <property type="match status" value="1"/>
</dbReference>
<evidence type="ECO:0000256" key="7">
    <source>
        <dbReference type="ARBA" id="ARBA00047820"/>
    </source>
</evidence>
<dbReference type="SMART" id="SM00116">
    <property type="entry name" value="CBS"/>
    <property type="match status" value="2"/>
</dbReference>
<dbReference type="PANTHER" id="PTHR12112">
    <property type="entry name" value="BNIP - RELATED"/>
    <property type="match status" value="1"/>
</dbReference>
<evidence type="ECO:0000256" key="6">
    <source>
        <dbReference type="ARBA" id="ARBA00032535"/>
    </source>
</evidence>
<dbReference type="Proteomes" id="UP000182584">
    <property type="component" value="Unassembled WGS sequence"/>
</dbReference>
<comment type="catalytic activity">
    <reaction evidence="7">
        <text>diphosphate + H2O = 2 phosphate + H(+)</text>
        <dbReference type="Rhea" id="RHEA:24576"/>
        <dbReference type="ChEBI" id="CHEBI:15377"/>
        <dbReference type="ChEBI" id="CHEBI:15378"/>
        <dbReference type="ChEBI" id="CHEBI:33019"/>
        <dbReference type="ChEBI" id="CHEBI:43474"/>
        <dbReference type="EC" id="3.6.1.1"/>
    </reaction>
</comment>
<evidence type="ECO:0000256" key="1">
    <source>
        <dbReference type="ARBA" id="ARBA00001936"/>
    </source>
</evidence>
<evidence type="ECO:0000313" key="10">
    <source>
        <dbReference type="EMBL" id="SER08636.1"/>
    </source>
</evidence>
<dbReference type="InterPro" id="IPR001667">
    <property type="entry name" value="DDH_dom"/>
</dbReference>
<organism evidence="10 11">
    <name type="scientific">Butyrivibrio fibrisolvens</name>
    <dbReference type="NCBI Taxonomy" id="831"/>
    <lineage>
        <taxon>Bacteria</taxon>
        <taxon>Bacillati</taxon>
        <taxon>Bacillota</taxon>
        <taxon>Clostridia</taxon>
        <taxon>Lachnospirales</taxon>
        <taxon>Lachnospiraceae</taxon>
        <taxon>Butyrivibrio</taxon>
    </lineage>
</organism>
<proteinExistence type="predicted"/>
<dbReference type="InterPro" id="IPR000644">
    <property type="entry name" value="CBS_dom"/>
</dbReference>
<sequence length="547" mass="60477">MKEERPVFVVGHKNPDTDSVCAAIAYARLKTIITGKAYEPRRAGHLNEETSYVLDRFEVDKPLMLTDVRTQVKDLEIRNLAGAAGDTSLKDAWEIMRNAGVVTVCVTKDDQLKGIITTNDIVTSYMDVYDSDILASARTSYKNIVKTLDGKMIVGSEEGNVEKGKVVVAAASPEVMENIIDSGDVVILGNRYETQLCALEMDADCIIVCDGAEVAQTIQKQAVAHKCRIITTPHDTFTASRLVNSSMPIDHFMKSEGLVSFHMDDYIEDIQEVMAQERHRYFPVLDEDDRYVGMISRRNFLGARKKQLILVDHNEKNQAVHGIESAELLEIIDHHRLGTISTSSPVFFRNQPLGSTSTIVYLMYKENHVEIDPQTAGLLMAAILSDTLMYRSPTCTQIDKNAGAELSMIAGVNAEEFAMEMFHAGSNLGSKTGPEIIHQDFKKFTVDNKTIGIGQINSMSAEELADIKKKVVSELDKTLEADGIDMIFFLLTNILKESSDVVFAGNGAESIIENGFSVETRNNGAYLQGVVSRKKQFLPTIVDTLEG</sequence>
<dbReference type="Gene3D" id="3.10.310.20">
    <property type="entry name" value="DHHA2 domain"/>
    <property type="match status" value="1"/>
</dbReference>
<protein>
    <recommendedName>
        <fullName evidence="2">inorganic diphosphatase</fullName>
        <ecNumber evidence="2">3.6.1.1</ecNumber>
    </recommendedName>
    <alternativeName>
        <fullName evidence="6">Pyrophosphate phospho-hydrolase</fullName>
    </alternativeName>
</protein>
<feature type="domain" description="CBS" evidence="9">
    <location>
        <begin position="76"/>
        <end position="133"/>
    </location>
</feature>
<dbReference type="AlphaFoldDB" id="A0A1H9LB40"/>
<evidence type="ECO:0000313" key="11">
    <source>
        <dbReference type="Proteomes" id="UP000182584"/>
    </source>
</evidence>
<dbReference type="Gene3D" id="3.40.1390.20">
    <property type="entry name" value="HprK N-terminal domain-like"/>
    <property type="match status" value="1"/>
</dbReference>
<dbReference type="InterPro" id="IPR028979">
    <property type="entry name" value="Ser_kin/Pase_Hpr-like_N_sf"/>
</dbReference>
<dbReference type="SMART" id="SM01131">
    <property type="entry name" value="DHHA2"/>
    <property type="match status" value="1"/>
</dbReference>
<dbReference type="GO" id="GO:0005737">
    <property type="term" value="C:cytoplasm"/>
    <property type="evidence" value="ECO:0007669"/>
    <property type="project" value="InterPro"/>
</dbReference>
<dbReference type="Pfam" id="PF02833">
    <property type="entry name" value="DHHA2"/>
    <property type="match status" value="1"/>
</dbReference>
<dbReference type="NCBIfam" id="NF011442">
    <property type="entry name" value="PRK14869.1-4"/>
    <property type="match status" value="1"/>
</dbReference>
<dbReference type="EMBL" id="FOGJ01000002">
    <property type="protein sequence ID" value="SER08636.1"/>
    <property type="molecule type" value="Genomic_DNA"/>
</dbReference>
<dbReference type="EC" id="3.6.1.1" evidence="2"/>
<evidence type="ECO:0000256" key="4">
    <source>
        <dbReference type="ARBA" id="ARBA00022801"/>
    </source>
</evidence>
<accession>A0A1H9LB40</accession>
<evidence type="ECO:0000256" key="2">
    <source>
        <dbReference type="ARBA" id="ARBA00012146"/>
    </source>
</evidence>
<dbReference type="Gene3D" id="3.90.1640.10">
    <property type="entry name" value="inorganic pyrophosphatase (n-terminal core)"/>
    <property type="match status" value="1"/>
</dbReference>
<dbReference type="Pfam" id="PF01368">
    <property type="entry name" value="DHH"/>
    <property type="match status" value="1"/>
</dbReference>
<keyword evidence="3" id="KW-0479">Metal-binding</keyword>
<dbReference type="InterPro" id="IPR038763">
    <property type="entry name" value="DHH_sf"/>
</dbReference>
<dbReference type="FunFam" id="3.90.1640.10:FF:000001">
    <property type="entry name" value="Probable manganese-dependent inorganic pyrophosphatase"/>
    <property type="match status" value="1"/>
</dbReference>
<dbReference type="Pfam" id="PF00571">
    <property type="entry name" value="CBS"/>
    <property type="match status" value="2"/>
</dbReference>
<dbReference type="eggNOG" id="COG1227">
    <property type="taxonomic scope" value="Bacteria"/>
</dbReference>
<evidence type="ECO:0000256" key="5">
    <source>
        <dbReference type="ARBA" id="ARBA00023211"/>
    </source>
</evidence>
<dbReference type="InterPro" id="IPR038222">
    <property type="entry name" value="DHHA2_dom_sf"/>
</dbReference>
<keyword evidence="5" id="KW-0464">Manganese</keyword>
<dbReference type="Gene3D" id="3.10.580.10">
    <property type="entry name" value="CBS-domain"/>
    <property type="match status" value="1"/>
</dbReference>
<evidence type="ECO:0000259" key="9">
    <source>
        <dbReference type="PROSITE" id="PS51371"/>
    </source>
</evidence>
<dbReference type="GO" id="GO:0004427">
    <property type="term" value="F:inorganic diphosphate phosphatase activity"/>
    <property type="evidence" value="ECO:0007669"/>
    <property type="project" value="UniProtKB-EC"/>
</dbReference>
<dbReference type="SUPFAM" id="SSF54631">
    <property type="entry name" value="CBS-domain pair"/>
    <property type="match status" value="1"/>
</dbReference>
<dbReference type="NCBIfam" id="NF011443">
    <property type="entry name" value="PRK14869.1-5"/>
    <property type="match status" value="1"/>
</dbReference>
<keyword evidence="8" id="KW-0129">CBS domain</keyword>
<dbReference type="InterPro" id="IPR046342">
    <property type="entry name" value="CBS_dom_sf"/>
</dbReference>
<reference evidence="10 11" key="1">
    <citation type="submission" date="2016-10" db="EMBL/GenBank/DDBJ databases">
        <authorList>
            <person name="de Groot N.N."/>
        </authorList>
    </citation>
    <scope>NUCLEOTIDE SEQUENCE [LARGE SCALE GENOMIC DNA]</scope>
    <source>
        <strain evidence="10 11">AR40</strain>
    </source>
</reference>
<feature type="domain" description="CBS" evidence="9">
    <location>
        <begin position="253"/>
        <end position="310"/>
    </location>
</feature>
<dbReference type="PANTHER" id="PTHR12112:SF22">
    <property type="entry name" value="MANGANESE-DEPENDENT INORGANIC PYROPHOSPHATASE-RELATED"/>
    <property type="match status" value="1"/>
</dbReference>
<name>A0A1H9LB40_BUTFI</name>
<evidence type="ECO:0000256" key="8">
    <source>
        <dbReference type="PROSITE-ProRule" id="PRU00703"/>
    </source>
</evidence>
<dbReference type="InterPro" id="IPR004097">
    <property type="entry name" value="DHHA2"/>
</dbReference>
<dbReference type="GO" id="GO:0046872">
    <property type="term" value="F:metal ion binding"/>
    <property type="evidence" value="ECO:0007669"/>
    <property type="project" value="UniProtKB-KW"/>
</dbReference>
<dbReference type="SUPFAM" id="SSF75138">
    <property type="entry name" value="HprK N-terminal domain-like"/>
    <property type="match status" value="1"/>
</dbReference>
<comment type="cofactor">
    <cofactor evidence="1">
        <name>Mn(2+)</name>
        <dbReference type="ChEBI" id="CHEBI:29035"/>
    </cofactor>
</comment>
<evidence type="ECO:0000256" key="3">
    <source>
        <dbReference type="ARBA" id="ARBA00022723"/>
    </source>
</evidence>
<dbReference type="InterPro" id="IPR010766">
    <property type="entry name" value="DRTGG"/>
</dbReference>
<keyword evidence="4" id="KW-0378">Hydrolase</keyword>